<proteinExistence type="predicted"/>
<reference evidence="2 3" key="1">
    <citation type="submission" date="2017-10" db="EMBL/GenBank/DDBJ databases">
        <title>The draft genome sequence of Lewinella marina KCTC 32374.</title>
        <authorList>
            <person name="Wang K."/>
        </authorList>
    </citation>
    <scope>NUCLEOTIDE SEQUENCE [LARGE SCALE GENOMIC DNA]</scope>
    <source>
        <strain evidence="2 3">MKG-38</strain>
    </source>
</reference>
<dbReference type="AlphaFoldDB" id="A0A2G0CDI4"/>
<gene>
    <name evidence="2" type="ORF">CGL56_12650</name>
</gene>
<protein>
    <submittedName>
        <fullName evidence="2">Uncharacterized protein</fullName>
    </submittedName>
</protein>
<comment type="caution">
    <text evidence="2">The sequence shown here is derived from an EMBL/GenBank/DDBJ whole genome shotgun (WGS) entry which is preliminary data.</text>
</comment>
<feature type="signal peptide" evidence="1">
    <location>
        <begin position="1"/>
        <end position="22"/>
    </location>
</feature>
<keyword evidence="3" id="KW-1185">Reference proteome</keyword>
<accession>A0A2G0CDI4</accession>
<dbReference type="EMBL" id="PDLO01000005">
    <property type="protein sequence ID" value="PHK98034.1"/>
    <property type="molecule type" value="Genomic_DNA"/>
</dbReference>
<dbReference type="Proteomes" id="UP000226437">
    <property type="component" value="Unassembled WGS sequence"/>
</dbReference>
<name>A0A2G0CDI4_9BACT</name>
<dbReference type="PROSITE" id="PS51257">
    <property type="entry name" value="PROKAR_LIPOPROTEIN"/>
    <property type="match status" value="1"/>
</dbReference>
<evidence type="ECO:0000256" key="1">
    <source>
        <dbReference type="SAM" id="SignalP"/>
    </source>
</evidence>
<dbReference type="OrthoDB" id="1493308at2"/>
<organism evidence="2 3">
    <name type="scientific">Neolewinella marina</name>
    <dbReference type="NCBI Taxonomy" id="438751"/>
    <lineage>
        <taxon>Bacteria</taxon>
        <taxon>Pseudomonadati</taxon>
        <taxon>Bacteroidota</taxon>
        <taxon>Saprospiria</taxon>
        <taxon>Saprospirales</taxon>
        <taxon>Lewinellaceae</taxon>
        <taxon>Neolewinella</taxon>
    </lineage>
</organism>
<sequence>MRKPFALTALWLLLLLAGCTDPDPLNGPGTETVAVLTDSVPLDPPRYGIRKSTIYGITPGMPLSEAADRLERGTRETTAGAATVYYIRGRRGERLGYLEVAEDDSSRVGDIHVSNAAAATEGGIRVGHTFDRLLLAYPKLEVRGAEAGGMTYAYSTNKAFGLRDFSAGGARIDTAAVPPTTRISEIVIVDRPAHLRTPKG</sequence>
<evidence type="ECO:0000313" key="3">
    <source>
        <dbReference type="Proteomes" id="UP000226437"/>
    </source>
</evidence>
<feature type="chain" id="PRO_5013847563" evidence="1">
    <location>
        <begin position="23"/>
        <end position="200"/>
    </location>
</feature>
<dbReference type="RefSeq" id="WP_099106933.1">
    <property type="nucleotide sequence ID" value="NZ_JAATJF010000002.1"/>
</dbReference>
<evidence type="ECO:0000313" key="2">
    <source>
        <dbReference type="EMBL" id="PHK98034.1"/>
    </source>
</evidence>
<keyword evidence="1" id="KW-0732">Signal</keyword>